<dbReference type="PANTHER" id="PTHR31302">
    <property type="entry name" value="TRANSMEMBRANE PROTEIN WITH METALLOPHOSPHOESTERASE DOMAIN-RELATED"/>
    <property type="match status" value="1"/>
</dbReference>
<evidence type="ECO:0000256" key="3">
    <source>
        <dbReference type="SAM" id="Phobius"/>
    </source>
</evidence>
<evidence type="ECO:0000256" key="2">
    <source>
        <dbReference type="ARBA" id="ARBA00022801"/>
    </source>
</evidence>
<evidence type="ECO:0000256" key="1">
    <source>
        <dbReference type="ARBA" id="ARBA00022723"/>
    </source>
</evidence>
<dbReference type="PANTHER" id="PTHR31302:SF31">
    <property type="entry name" value="PHOSPHODIESTERASE YAEI"/>
    <property type="match status" value="1"/>
</dbReference>
<proteinExistence type="predicted"/>
<keyword evidence="3" id="KW-0812">Transmembrane</keyword>
<reference evidence="5 6" key="1">
    <citation type="submission" date="2011-10" db="EMBL/GenBank/DDBJ databases">
        <title>The Noncontiguous Finished genome of Thermanaerovibrio velox DSM 12556.</title>
        <authorList>
            <consortium name="US DOE Joint Genome Institute (JGI-PGF)"/>
            <person name="Lucas S."/>
            <person name="Copeland A."/>
            <person name="Lapidus A."/>
            <person name="Glavina del Rio T."/>
            <person name="Dalin E."/>
            <person name="Tice H."/>
            <person name="Bruce D."/>
            <person name="Goodwin L."/>
            <person name="Pitluck S."/>
            <person name="Peters L."/>
            <person name="Mikhailova N."/>
            <person name="Teshima H."/>
            <person name="Kyrpides N."/>
            <person name="Mavromatis K."/>
            <person name="Ivanova N."/>
            <person name="Markowitz V."/>
            <person name="Cheng J.-F."/>
            <person name="Hugenholtz P."/>
            <person name="Woyke T."/>
            <person name="Wu D."/>
            <person name="Spring S."/>
            <person name="Brambilla E.-M."/>
            <person name="Klenk H.-P."/>
            <person name="Eisen J.A."/>
        </authorList>
    </citation>
    <scope>NUCLEOTIDE SEQUENCE [LARGE SCALE GENOMIC DNA]</scope>
    <source>
        <strain evidence="5 6">DSM 12556</strain>
    </source>
</reference>
<dbReference type="STRING" id="926567.TheveDRAFT_1673"/>
<keyword evidence="3" id="KW-1133">Transmembrane helix</keyword>
<dbReference type="AlphaFoldDB" id="H0UQM7"/>
<dbReference type="SUPFAM" id="SSF56300">
    <property type="entry name" value="Metallo-dependent phosphatases"/>
    <property type="match status" value="1"/>
</dbReference>
<feature type="transmembrane region" description="Helical" evidence="3">
    <location>
        <begin position="46"/>
        <end position="66"/>
    </location>
</feature>
<feature type="transmembrane region" description="Helical" evidence="3">
    <location>
        <begin position="20"/>
        <end position="40"/>
    </location>
</feature>
<dbReference type="GO" id="GO:0009245">
    <property type="term" value="P:lipid A biosynthetic process"/>
    <property type="evidence" value="ECO:0007669"/>
    <property type="project" value="TreeGrafter"/>
</dbReference>
<evidence type="ECO:0000259" key="4">
    <source>
        <dbReference type="Pfam" id="PF00149"/>
    </source>
</evidence>
<keyword evidence="2 5" id="KW-0378">Hydrolase</keyword>
<dbReference type="CDD" id="cd07385">
    <property type="entry name" value="MPP_YkuE_C"/>
    <property type="match status" value="1"/>
</dbReference>
<dbReference type="HOGENOM" id="CLU_025443_0_1_0"/>
<dbReference type="InterPro" id="IPR029052">
    <property type="entry name" value="Metallo-depent_PP-like"/>
</dbReference>
<dbReference type="Proteomes" id="UP000005730">
    <property type="component" value="Chromosome"/>
</dbReference>
<organism evidence="5 6">
    <name type="scientific">Thermanaerovibrio velox DSM 12556</name>
    <dbReference type="NCBI Taxonomy" id="926567"/>
    <lineage>
        <taxon>Bacteria</taxon>
        <taxon>Thermotogati</taxon>
        <taxon>Synergistota</taxon>
        <taxon>Synergistia</taxon>
        <taxon>Synergistales</taxon>
        <taxon>Synergistaceae</taxon>
        <taxon>Thermanaerovibrio</taxon>
    </lineage>
</organism>
<keyword evidence="3" id="KW-0472">Membrane</keyword>
<keyword evidence="1" id="KW-0479">Metal-binding</keyword>
<gene>
    <name evidence="5" type="ORF">TheveDRAFT_1673</name>
</gene>
<protein>
    <submittedName>
        <fullName evidence="5">Putative phosphohydrolase</fullName>
    </submittedName>
</protein>
<keyword evidence="6" id="KW-1185">Reference proteome</keyword>
<feature type="transmembrane region" description="Helical" evidence="3">
    <location>
        <begin position="132"/>
        <end position="149"/>
    </location>
</feature>
<feature type="transmembrane region" description="Helical" evidence="3">
    <location>
        <begin position="87"/>
        <end position="112"/>
    </location>
</feature>
<feature type="domain" description="Calcineurin-like phosphoesterase" evidence="4">
    <location>
        <begin position="173"/>
        <end position="338"/>
    </location>
</feature>
<dbReference type="InterPro" id="IPR051158">
    <property type="entry name" value="Metallophosphoesterase_sf"/>
</dbReference>
<evidence type="ECO:0000313" key="6">
    <source>
        <dbReference type="Proteomes" id="UP000005730"/>
    </source>
</evidence>
<dbReference type="GO" id="GO:0016020">
    <property type="term" value="C:membrane"/>
    <property type="evidence" value="ECO:0007669"/>
    <property type="project" value="GOC"/>
</dbReference>
<dbReference type="InterPro" id="IPR004843">
    <property type="entry name" value="Calcineurin-like_PHP"/>
</dbReference>
<dbReference type="GO" id="GO:0008758">
    <property type="term" value="F:UDP-2,3-diacylglucosamine hydrolase activity"/>
    <property type="evidence" value="ECO:0007669"/>
    <property type="project" value="TreeGrafter"/>
</dbReference>
<dbReference type="eggNOG" id="COG1408">
    <property type="taxonomic scope" value="Bacteria"/>
</dbReference>
<dbReference type="EMBL" id="CM001377">
    <property type="protein sequence ID" value="EHM10791.1"/>
    <property type="molecule type" value="Genomic_DNA"/>
</dbReference>
<dbReference type="Pfam" id="PF00149">
    <property type="entry name" value="Metallophos"/>
    <property type="match status" value="1"/>
</dbReference>
<sequence length="408" mass="44923">MGLSGFGKMRAVESLRRDRLGHSLSALGAFLLLGLTLWAYRRWVYPFDGAVTAMIVLVPLAAFPFIRHLIRVPAGLSWLFRLFEEGSYLMVPLCFLWAVLVWVVLALRALWLPLVMLGLPPAWPFAFLRPPLDLWLSLVGAIGAVAFGLKEASSVQVRRFVIASPDIPRGLSLRVVQISDLHLGMVNDRPFVRRLVAAIKDLRPDMLVSTGDLLDGPAEGLEDVAEQLRSVAPPLGAFAVLGNHEHYAGDRMAEEFHRLCGFKVLRNEAVSSGPVVMAGVDDAPRASLSREDREGEDRFWEGLKRPEGAFVIGLKHRPALRRASAGKFHLMLCGHVHGGQIFPFSLLARSAYRHSMGLVGLKGPFRESLMYVSAGTGTWGAPVRLLAPPEVTVFDLIFGLELRGKEAE</sequence>
<name>H0UQM7_9BACT</name>
<dbReference type="Gene3D" id="3.60.21.10">
    <property type="match status" value="1"/>
</dbReference>
<accession>H0UQM7</accession>
<evidence type="ECO:0000313" key="5">
    <source>
        <dbReference type="EMBL" id="EHM10791.1"/>
    </source>
</evidence>
<dbReference type="GO" id="GO:0046872">
    <property type="term" value="F:metal ion binding"/>
    <property type="evidence" value="ECO:0007669"/>
    <property type="project" value="UniProtKB-KW"/>
</dbReference>